<accession>A0A395WCF4</accession>
<feature type="transmembrane region" description="Helical" evidence="1">
    <location>
        <begin position="395"/>
        <end position="415"/>
    </location>
</feature>
<feature type="transmembrane region" description="Helical" evidence="1">
    <location>
        <begin position="536"/>
        <end position="559"/>
    </location>
</feature>
<feature type="transmembrane region" description="Helical" evidence="1">
    <location>
        <begin position="435"/>
        <end position="458"/>
    </location>
</feature>
<evidence type="ECO:0000313" key="2">
    <source>
        <dbReference type="EMBL" id="RGU92242.1"/>
    </source>
</evidence>
<feature type="transmembrane region" description="Helical" evidence="1">
    <location>
        <begin position="574"/>
        <end position="591"/>
    </location>
</feature>
<evidence type="ECO:0000313" key="3">
    <source>
        <dbReference type="Proteomes" id="UP000265489"/>
    </source>
</evidence>
<gene>
    <name evidence="2" type="ORF">DWW32_05445</name>
</gene>
<feature type="transmembrane region" description="Helical" evidence="1">
    <location>
        <begin position="192"/>
        <end position="211"/>
    </location>
</feature>
<sequence>MKKFSFNSFIKFCCLFFIVFTFSMLVKDNAIQTRYYSIIPMNHENYVELSQSNKIIQDFKVSNKQIEAIQLFAYEDESFDDFTIEYSLYDEDTLIGNGSLKVDSVTKDNPVLLGFKDKVTNVKGKNLKLVLSTNSNSTLLLNANKNKASLSVATNEITSFSKLTLTTSRFLVVLFCVMTFILKFCHLDFNKYCLASVFVLGMILNLFIPVGNVPDEANAHMKNAYHISNKILRVQDDVNNIKMRKCDLDIFHYVYANDAVMDSYVQNILSKNSDETELVDSEQQVVQVGIYRYTYFLSGLGIAIGRLLNLNGILCVLIGRFLNFSLFLLALGYCLKKTPKFKEIFVLLALFPITLQQVFSVSYDSIVLSLAFVIASLTIQLFYNRKLSKKETILLVISCLLLIPCKSFAYSPLILAPLSFFIKDIDFERFKNKKGYILIGVILALLCAAYILAAIILGRMVSNASVLYLAFHPKFFYSVLRQTLYNKLNFYIFSAVGSSMELCHVGIFTPIILGYIIVMCLLIAKINPKVLGIKKINQYVFIFIILICFLGTLGGMYSWSCSVGMFGGRIVEGFQGRYILPVIPLIFLCFNKDTYETGSISKFKLLNTCNYLGVLAIFSLMIELLTH</sequence>
<protein>
    <submittedName>
        <fullName evidence="2">DUF2142 domain-containing protein</fullName>
    </submittedName>
</protein>
<feature type="transmembrane region" description="Helical" evidence="1">
    <location>
        <begin position="344"/>
        <end position="360"/>
    </location>
</feature>
<dbReference type="GeneID" id="66579504"/>
<organism evidence="2 3">
    <name type="scientific">Holdemanella biformis</name>
    <dbReference type="NCBI Taxonomy" id="1735"/>
    <lineage>
        <taxon>Bacteria</taxon>
        <taxon>Bacillati</taxon>
        <taxon>Bacillota</taxon>
        <taxon>Erysipelotrichia</taxon>
        <taxon>Erysipelotrichales</taxon>
        <taxon>Erysipelotrichaceae</taxon>
        <taxon>Holdemanella</taxon>
    </lineage>
</organism>
<dbReference type="EMBL" id="QRYQ01000007">
    <property type="protein sequence ID" value="RGU92242.1"/>
    <property type="molecule type" value="Genomic_DNA"/>
</dbReference>
<keyword evidence="1" id="KW-1133">Transmembrane helix</keyword>
<name>A0A395WCF4_9FIRM</name>
<feature type="transmembrane region" description="Helical" evidence="1">
    <location>
        <begin position="505"/>
        <end position="524"/>
    </location>
</feature>
<feature type="transmembrane region" description="Helical" evidence="1">
    <location>
        <begin position="366"/>
        <end position="383"/>
    </location>
</feature>
<feature type="transmembrane region" description="Helical" evidence="1">
    <location>
        <begin position="603"/>
        <end position="622"/>
    </location>
</feature>
<dbReference type="RefSeq" id="WP_118325049.1">
    <property type="nucleotide sequence ID" value="NZ_CATXNH010000011.1"/>
</dbReference>
<reference evidence="2 3" key="1">
    <citation type="submission" date="2018-08" db="EMBL/GenBank/DDBJ databases">
        <title>A genome reference for cultivated species of the human gut microbiota.</title>
        <authorList>
            <person name="Zou Y."/>
            <person name="Xue W."/>
            <person name="Luo G."/>
        </authorList>
    </citation>
    <scope>NUCLEOTIDE SEQUENCE [LARGE SCALE GENOMIC DNA]</scope>
    <source>
        <strain evidence="2 3">AF15-20</strain>
    </source>
</reference>
<proteinExistence type="predicted"/>
<dbReference type="InterPro" id="IPR018674">
    <property type="entry name" value="DUF2142_membrane"/>
</dbReference>
<feature type="transmembrane region" description="Helical" evidence="1">
    <location>
        <begin position="310"/>
        <end position="332"/>
    </location>
</feature>
<keyword evidence="1" id="KW-0472">Membrane</keyword>
<evidence type="ECO:0000256" key="1">
    <source>
        <dbReference type="SAM" id="Phobius"/>
    </source>
</evidence>
<comment type="caution">
    <text evidence="2">The sequence shown here is derived from an EMBL/GenBank/DDBJ whole genome shotgun (WGS) entry which is preliminary data.</text>
</comment>
<dbReference type="AlphaFoldDB" id="A0A395WCF4"/>
<feature type="transmembrane region" description="Helical" evidence="1">
    <location>
        <begin position="167"/>
        <end position="185"/>
    </location>
</feature>
<dbReference type="Pfam" id="PF09913">
    <property type="entry name" value="DUF2142"/>
    <property type="match status" value="1"/>
</dbReference>
<keyword evidence="1" id="KW-0812">Transmembrane</keyword>
<dbReference type="Proteomes" id="UP000265489">
    <property type="component" value="Unassembled WGS sequence"/>
</dbReference>